<keyword evidence="3" id="KW-1185">Reference proteome</keyword>
<name>A0ABP1PUJ9_9HEXA</name>
<evidence type="ECO:0000313" key="3">
    <source>
        <dbReference type="Proteomes" id="UP001642540"/>
    </source>
</evidence>
<proteinExistence type="predicted"/>
<feature type="compositionally biased region" description="Low complexity" evidence="1">
    <location>
        <begin position="122"/>
        <end position="137"/>
    </location>
</feature>
<organism evidence="2 3">
    <name type="scientific">Orchesella dallaii</name>
    <dbReference type="NCBI Taxonomy" id="48710"/>
    <lineage>
        <taxon>Eukaryota</taxon>
        <taxon>Metazoa</taxon>
        <taxon>Ecdysozoa</taxon>
        <taxon>Arthropoda</taxon>
        <taxon>Hexapoda</taxon>
        <taxon>Collembola</taxon>
        <taxon>Entomobryomorpha</taxon>
        <taxon>Entomobryoidea</taxon>
        <taxon>Orchesellidae</taxon>
        <taxon>Orchesellinae</taxon>
        <taxon>Orchesella</taxon>
    </lineage>
</organism>
<evidence type="ECO:0000256" key="1">
    <source>
        <dbReference type="SAM" id="MobiDB-lite"/>
    </source>
</evidence>
<dbReference type="Pfam" id="PF12494">
    <property type="entry name" value="DUF3695"/>
    <property type="match status" value="1"/>
</dbReference>
<feature type="region of interest" description="Disordered" evidence="1">
    <location>
        <begin position="112"/>
        <end position="137"/>
    </location>
</feature>
<evidence type="ECO:0000313" key="2">
    <source>
        <dbReference type="EMBL" id="CAL8078110.1"/>
    </source>
</evidence>
<dbReference type="Proteomes" id="UP001642540">
    <property type="component" value="Unassembled WGS sequence"/>
</dbReference>
<protein>
    <submittedName>
        <fullName evidence="2">Uncharacterized protein</fullName>
    </submittedName>
</protein>
<dbReference type="InterPro" id="IPR022179">
    <property type="entry name" value="CFAP276"/>
</dbReference>
<sequence>MACKKSGTNKKENPHERLVLTHTISSKARWNATKFSPILPPDSLDFALASTYNHHAVWGAAKGYVVKQERSCIVNHAVEFKKQAAELQEREDLKNYSGSQEPYRNNAFHVQLGIPPHHTSSSRRGYGRSSDGCFYSA</sequence>
<accession>A0ABP1PUJ9</accession>
<gene>
    <name evidence="2" type="ORF">ODALV1_LOCUS4001</name>
</gene>
<dbReference type="EMBL" id="CAXLJM020000013">
    <property type="protein sequence ID" value="CAL8078110.1"/>
    <property type="molecule type" value="Genomic_DNA"/>
</dbReference>
<reference evidence="2 3" key="1">
    <citation type="submission" date="2024-08" db="EMBL/GenBank/DDBJ databases">
        <authorList>
            <person name="Cucini C."/>
            <person name="Frati F."/>
        </authorList>
    </citation>
    <scope>NUCLEOTIDE SEQUENCE [LARGE SCALE GENOMIC DNA]</scope>
</reference>
<comment type="caution">
    <text evidence="2">The sequence shown here is derived from an EMBL/GenBank/DDBJ whole genome shotgun (WGS) entry which is preliminary data.</text>
</comment>